<protein>
    <submittedName>
        <fullName evidence="7">TetR family transcriptional regulator</fullName>
    </submittedName>
</protein>
<gene>
    <name evidence="7" type="ORF">OHN36_04975</name>
</gene>
<dbReference type="Proteomes" id="UP001432161">
    <property type="component" value="Chromosome"/>
</dbReference>
<evidence type="ECO:0000313" key="7">
    <source>
        <dbReference type="EMBL" id="WUR36584.1"/>
    </source>
</evidence>
<dbReference type="Pfam" id="PF13977">
    <property type="entry name" value="TetR_C_6"/>
    <property type="match status" value="1"/>
</dbReference>
<feature type="DNA-binding region" description="H-T-H motif" evidence="5">
    <location>
        <begin position="36"/>
        <end position="55"/>
    </location>
</feature>
<dbReference type="InterPro" id="IPR036271">
    <property type="entry name" value="Tet_transcr_reg_TetR-rel_C_sf"/>
</dbReference>
<dbReference type="InterPro" id="IPR050109">
    <property type="entry name" value="HTH-type_TetR-like_transc_reg"/>
</dbReference>
<keyword evidence="3 5" id="KW-0238">DNA-binding</keyword>
<dbReference type="InterPro" id="IPR001647">
    <property type="entry name" value="HTH_TetR"/>
</dbReference>
<dbReference type="Gene3D" id="1.10.357.10">
    <property type="entry name" value="Tetracycline Repressor, domain 2"/>
    <property type="match status" value="1"/>
</dbReference>
<dbReference type="PROSITE" id="PS50977">
    <property type="entry name" value="HTH_TETR_2"/>
    <property type="match status" value="1"/>
</dbReference>
<evidence type="ECO:0000256" key="2">
    <source>
        <dbReference type="ARBA" id="ARBA00023015"/>
    </source>
</evidence>
<dbReference type="SUPFAM" id="SSF48498">
    <property type="entry name" value="Tetracyclin repressor-like, C-terminal domain"/>
    <property type="match status" value="1"/>
</dbReference>
<keyword evidence="2" id="KW-0805">Transcription regulation</keyword>
<dbReference type="InterPro" id="IPR009057">
    <property type="entry name" value="Homeodomain-like_sf"/>
</dbReference>
<proteinExistence type="predicted"/>
<evidence type="ECO:0000313" key="8">
    <source>
        <dbReference type="Proteomes" id="UP001432161"/>
    </source>
</evidence>
<dbReference type="SUPFAM" id="SSF46689">
    <property type="entry name" value="Homeodomain-like"/>
    <property type="match status" value="1"/>
</dbReference>
<sequence>MTAPARTQKQRREEAEAALLDAAAELVAEQGLRALTLARVGERAGYSRGLVTHYFGSKQALVERLARAAQSGFVPGLADLPPGPDRLLRLIDGYLAQQTKHERPLNRAFLLLWMEAATSPDLARLFADRTEAFRTDLREDLTAGIAEGTIRPDLPVEETTAAIVAQLRGIAIQLLVTPESLDLPALRVFLTDHWRRALTGGGHGLTR</sequence>
<evidence type="ECO:0000256" key="5">
    <source>
        <dbReference type="PROSITE-ProRule" id="PRU00335"/>
    </source>
</evidence>
<evidence type="ECO:0000259" key="6">
    <source>
        <dbReference type="PROSITE" id="PS50977"/>
    </source>
</evidence>
<keyword evidence="1" id="KW-0678">Repressor</keyword>
<feature type="domain" description="HTH tetR-type" evidence="6">
    <location>
        <begin position="13"/>
        <end position="73"/>
    </location>
</feature>
<dbReference type="PRINTS" id="PR00455">
    <property type="entry name" value="HTHTETR"/>
</dbReference>
<accession>A0ABZ1UYI5</accession>
<name>A0ABZ1UYI5_9ACTN</name>
<dbReference type="InterPro" id="IPR039538">
    <property type="entry name" value="BetI_C"/>
</dbReference>
<keyword evidence="4" id="KW-0804">Transcription</keyword>
<dbReference type="PANTHER" id="PTHR30055">
    <property type="entry name" value="HTH-TYPE TRANSCRIPTIONAL REGULATOR RUTR"/>
    <property type="match status" value="1"/>
</dbReference>
<organism evidence="7 8">
    <name type="scientific">Streptomyces griseoaurantiacus</name>
    <dbReference type="NCBI Taxonomy" id="68213"/>
    <lineage>
        <taxon>Bacteria</taxon>
        <taxon>Bacillati</taxon>
        <taxon>Actinomycetota</taxon>
        <taxon>Actinomycetes</taxon>
        <taxon>Kitasatosporales</taxon>
        <taxon>Streptomycetaceae</taxon>
        <taxon>Streptomyces</taxon>
        <taxon>Streptomyces aurantiacus group</taxon>
    </lineage>
</organism>
<dbReference type="EMBL" id="CP108330">
    <property type="protein sequence ID" value="WUR36584.1"/>
    <property type="molecule type" value="Genomic_DNA"/>
</dbReference>
<dbReference type="PANTHER" id="PTHR30055:SF234">
    <property type="entry name" value="HTH-TYPE TRANSCRIPTIONAL REGULATOR BETI"/>
    <property type="match status" value="1"/>
</dbReference>
<evidence type="ECO:0000256" key="1">
    <source>
        <dbReference type="ARBA" id="ARBA00022491"/>
    </source>
</evidence>
<evidence type="ECO:0000256" key="3">
    <source>
        <dbReference type="ARBA" id="ARBA00023125"/>
    </source>
</evidence>
<dbReference type="Pfam" id="PF00440">
    <property type="entry name" value="TetR_N"/>
    <property type="match status" value="1"/>
</dbReference>
<keyword evidence="8" id="KW-1185">Reference proteome</keyword>
<reference evidence="7" key="1">
    <citation type="submission" date="2022-10" db="EMBL/GenBank/DDBJ databases">
        <title>The complete genomes of actinobacterial strains from the NBC collection.</title>
        <authorList>
            <person name="Joergensen T.S."/>
            <person name="Alvarez Arevalo M."/>
            <person name="Sterndorff E.B."/>
            <person name="Faurdal D."/>
            <person name="Vuksanovic O."/>
            <person name="Mourched A.-S."/>
            <person name="Charusanti P."/>
            <person name="Shaw S."/>
            <person name="Blin K."/>
            <person name="Weber T."/>
        </authorList>
    </citation>
    <scope>NUCLEOTIDE SEQUENCE</scope>
    <source>
        <strain evidence="7">NBC_00489</strain>
    </source>
</reference>
<evidence type="ECO:0000256" key="4">
    <source>
        <dbReference type="ARBA" id="ARBA00023163"/>
    </source>
</evidence>